<keyword evidence="2" id="KW-0808">Transferase</keyword>
<dbReference type="GO" id="GO:0005524">
    <property type="term" value="F:ATP binding"/>
    <property type="evidence" value="ECO:0007669"/>
    <property type="project" value="InterPro"/>
</dbReference>
<sequence length="280" mass="30257">MESNTASTFDLQIQEGQKLRDGRYGPVFLALRLDTGVLISAERLDLDEFGEVAVLKSVASQLQQQQQQQPEQPVVAYIGHKRSDGHSYLLTEHMPGGTLEDFLAQGAGKKGVELSMAASILRQVVGALERLQRRGLAVALVDPKRVLLDSQGKIKLDGPFFCDRAVTGEPLPPACLTVPELVFGQGASMRKADVWLLGVLAAQLLSGKQDAVSGRAASIAAQLRQDQKSGFDLLVSDRVKSLPDSDLALDFLRQCFTVNVDERPSISELKGHPFLASPAA</sequence>
<accession>J3PJP4</accession>
<dbReference type="SMART" id="SM00220">
    <property type="entry name" value="S_TKc"/>
    <property type="match status" value="1"/>
</dbReference>
<keyword evidence="4" id="KW-1185">Reference proteome</keyword>
<dbReference type="SUPFAM" id="SSF56112">
    <property type="entry name" value="Protein kinase-like (PK-like)"/>
    <property type="match status" value="1"/>
</dbReference>
<reference evidence="2" key="2">
    <citation type="submission" date="2010-07" db="EMBL/GenBank/DDBJ databases">
        <authorList>
            <consortium name="The Broad Institute Genome Sequencing Platform"/>
            <consortium name="Broad Institute Genome Sequencing Center for Infectious Disease"/>
            <person name="Ma L.-J."/>
            <person name="Dead R."/>
            <person name="Young S."/>
            <person name="Zeng Q."/>
            <person name="Koehrsen M."/>
            <person name="Alvarado L."/>
            <person name="Berlin A."/>
            <person name="Chapman S.B."/>
            <person name="Chen Z."/>
            <person name="Freedman E."/>
            <person name="Gellesch M."/>
            <person name="Goldberg J."/>
            <person name="Griggs A."/>
            <person name="Gujja S."/>
            <person name="Heilman E.R."/>
            <person name="Heiman D."/>
            <person name="Hepburn T."/>
            <person name="Howarth C."/>
            <person name="Jen D."/>
            <person name="Larson L."/>
            <person name="Mehta T."/>
            <person name="Neiman D."/>
            <person name="Pearson M."/>
            <person name="Roberts A."/>
            <person name="Saif S."/>
            <person name="Shea T."/>
            <person name="Shenoy N."/>
            <person name="Sisk P."/>
            <person name="Stolte C."/>
            <person name="Sykes S."/>
            <person name="Walk T."/>
            <person name="White J."/>
            <person name="Yandava C."/>
            <person name="Haas B."/>
            <person name="Nusbaum C."/>
            <person name="Birren B."/>
        </authorList>
    </citation>
    <scope>NUCLEOTIDE SEQUENCE</scope>
    <source>
        <strain evidence="2">R3-111a-1</strain>
    </source>
</reference>
<dbReference type="EnsemblFungi" id="EJT68694">
    <property type="protein sequence ID" value="EJT68694"/>
    <property type="gene ID" value="GGTG_13733"/>
</dbReference>
<dbReference type="Proteomes" id="UP000006039">
    <property type="component" value="Unassembled WGS sequence"/>
</dbReference>
<reference evidence="3" key="5">
    <citation type="submission" date="2018-04" db="UniProtKB">
        <authorList>
            <consortium name="EnsemblFungi"/>
        </authorList>
    </citation>
    <scope>IDENTIFICATION</scope>
    <source>
        <strain evidence="3">R3-111a-1</strain>
    </source>
</reference>
<dbReference type="RefSeq" id="XP_009229915.1">
    <property type="nucleotide sequence ID" value="XM_009231651.1"/>
</dbReference>
<dbReference type="VEuPathDB" id="FungiDB:GGTG_13733"/>
<dbReference type="HOGENOM" id="CLU_1019670_0_0_1"/>
<dbReference type="EMBL" id="GL385436">
    <property type="protein sequence ID" value="EJT68694.1"/>
    <property type="molecule type" value="Genomic_DNA"/>
</dbReference>
<reference evidence="2" key="3">
    <citation type="submission" date="2010-09" db="EMBL/GenBank/DDBJ databases">
        <title>Annotation of Gaeumannomyces graminis var. tritici R3-111a-1.</title>
        <authorList>
            <consortium name="The Broad Institute Genome Sequencing Platform"/>
            <person name="Ma L.-J."/>
            <person name="Dead R."/>
            <person name="Young S.K."/>
            <person name="Zeng Q."/>
            <person name="Gargeya S."/>
            <person name="Fitzgerald M."/>
            <person name="Haas B."/>
            <person name="Abouelleil A."/>
            <person name="Alvarado L."/>
            <person name="Arachchi H.M."/>
            <person name="Berlin A."/>
            <person name="Brown A."/>
            <person name="Chapman S.B."/>
            <person name="Chen Z."/>
            <person name="Dunbar C."/>
            <person name="Freedman E."/>
            <person name="Gearin G."/>
            <person name="Gellesch M."/>
            <person name="Goldberg J."/>
            <person name="Griggs A."/>
            <person name="Gujja S."/>
            <person name="Heiman D."/>
            <person name="Howarth C."/>
            <person name="Larson L."/>
            <person name="Lui A."/>
            <person name="MacDonald P.J.P."/>
            <person name="Mehta T."/>
            <person name="Montmayeur A."/>
            <person name="Murphy C."/>
            <person name="Neiman D."/>
            <person name="Pearson M."/>
            <person name="Priest M."/>
            <person name="Roberts A."/>
            <person name="Saif S."/>
            <person name="Shea T."/>
            <person name="Shenoy N."/>
            <person name="Sisk P."/>
            <person name="Stolte C."/>
            <person name="Sykes S."/>
            <person name="Yandava C."/>
            <person name="Wortman J."/>
            <person name="Nusbaum C."/>
            <person name="Birren B."/>
        </authorList>
    </citation>
    <scope>NUCLEOTIDE SEQUENCE</scope>
    <source>
        <strain evidence="2">R3-111a-1</strain>
    </source>
</reference>
<keyword evidence="2" id="KW-0418">Kinase</keyword>
<dbReference type="OrthoDB" id="266718at2759"/>
<dbReference type="InterPro" id="IPR011009">
    <property type="entry name" value="Kinase-like_dom_sf"/>
</dbReference>
<dbReference type="GO" id="GO:0004674">
    <property type="term" value="F:protein serine/threonine kinase activity"/>
    <property type="evidence" value="ECO:0007669"/>
    <property type="project" value="UniProtKB-KW"/>
</dbReference>
<dbReference type="Pfam" id="PF00069">
    <property type="entry name" value="Pkinase"/>
    <property type="match status" value="1"/>
</dbReference>
<name>J3PJP4_GAET3</name>
<dbReference type="GO" id="GO:0005737">
    <property type="term" value="C:cytoplasm"/>
    <property type="evidence" value="ECO:0007669"/>
    <property type="project" value="TreeGrafter"/>
</dbReference>
<evidence type="ECO:0000313" key="2">
    <source>
        <dbReference type="EMBL" id="EJT68694.1"/>
    </source>
</evidence>
<dbReference type="AlphaFoldDB" id="J3PJP4"/>
<dbReference type="PANTHER" id="PTHR24361">
    <property type="entry name" value="MITOGEN-ACTIVATED KINASE KINASE KINASE"/>
    <property type="match status" value="1"/>
</dbReference>
<reference evidence="4" key="1">
    <citation type="submission" date="2010-07" db="EMBL/GenBank/DDBJ databases">
        <title>The genome sequence of Gaeumannomyces graminis var. tritici strain R3-111a-1.</title>
        <authorList>
            <consortium name="The Broad Institute Genome Sequencing Platform"/>
            <person name="Ma L.-J."/>
            <person name="Dead R."/>
            <person name="Young S."/>
            <person name="Zeng Q."/>
            <person name="Koehrsen M."/>
            <person name="Alvarado L."/>
            <person name="Berlin A."/>
            <person name="Chapman S.B."/>
            <person name="Chen Z."/>
            <person name="Freedman E."/>
            <person name="Gellesch M."/>
            <person name="Goldberg J."/>
            <person name="Griggs A."/>
            <person name="Gujja S."/>
            <person name="Heilman E.R."/>
            <person name="Heiman D."/>
            <person name="Hepburn T."/>
            <person name="Howarth C."/>
            <person name="Jen D."/>
            <person name="Larson L."/>
            <person name="Mehta T."/>
            <person name="Neiman D."/>
            <person name="Pearson M."/>
            <person name="Roberts A."/>
            <person name="Saif S."/>
            <person name="Shea T."/>
            <person name="Shenoy N."/>
            <person name="Sisk P."/>
            <person name="Stolte C."/>
            <person name="Sykes S."/>
            <person name="Walk T."/>
            <person name="White J."/>
            <person name="Yandava C."/>
            <person name="Haas B."/>
            <person name="Nusbaum C."/>
            <person name="Birren B."/>
        </authorList>
    </citation>
    <scope>NUCLEOTIDE SEQUENCE [LARGE SCALE GENOMIC DNA]</scope>
    <source>
        <strain evidence="4">R3-111a-1</strain>
    </source>
</reference>
<dbReference type="PROSITE" id="PS50011">
    <property type="entry name" value="PROTEIN_KINASE_DOM"/>
    <property type="match status" value="1"/>
</dbReference>
<evidence type="ECO:0000259" key="1">
    <source>
        <dbReference type="PROSITE" id="PS50011"/>
    </source>
</evidence>
<protein>
    <submittedName>
        <fullName evidence="2">Serine/threonine protein kinase</fullName>
    </submittedName>
</protein>
<reference evidence="3" key="4">
    <citation type="journal article" date="2015" name="G3 (Bethesda)">
        <title>Genome sequences of three phytopathogenic species of the Magnaporthaceae family of fungi.</title>
        <authorList>
            <person name="Okagaki L.H."/>
            <person name="Nunes C.C."/>
            <person name="Sailsbery J."/>
            <person name="Clay B."/>
            <person name="Brown D."/>
            <person name="John T."/>
            <person name="Oh Y."/>
            <person name="Young N."/>
            <person name="Fitzgerald M."/>
            <person name="Haas B.J."/>
            <person name="Zeng Q."/>
            <person name="Young S."/>
            <person name="Adiconis X."/>
            <person name="Fan L."/>
            <person name="Levin J.Z."/>
            <person name="Mitchell T.K."/>
            <person name="Okubara P.A."/>
            <person name="Farman M.L."/>
            <person name="Kohn L.M."/>
            <person name="Birren B."/>
            <person name="Ma L.-J."/>
            <person name="Dean R.A."/>
        </authorList>
    </citation>
    <scope>NUCLEOTIDE SEQUENCE</scope>
    <source>
        <strain evidence="3">R3-111a-1</strain>
    </source>
</reference>
<dbReference type="GeneID" id="20354191"/>
<organism evidence="2">
    <name type="scientific">Gaeumannomyces tritici (strain R3-111a-1)</name>
    <name type="common">Wheat and barley take-all root rot fungus</name>
    <name type="synonym">Gaeumannomyces graminis var. tritici</name>
    <dbReference type="NCBI Taxonomy" id="644352"/>
    <lineage>
        <taxon>Eukaryota</taxon>
        <taxon>Fungi</taxon>
        <taxon>Dikarya</taxon>
        <taxon>Ascomycota</taxon>
        <taxon>Pezizomycotina</taxon>
        <taxon>Sordariomycetes</taxon>
        <taxon>Sordariomycetidae</taxon>
        <taxon>Magnaporthales</taxon>
        <taxon>Magnaporthaceae</taxon>
        <taxon>Gaeumannomyces</taxon>
    </lineage>
</organism>
<dbReference type="eggNOG" id="KOG0198">
    <property type="taxonomic scope" value="Eukaryota"/>
</dbReference>
<dbReference type="InterPro" id="IPR053235">
    <property type="entry name" value="Ser_Thr_kinase"/>
</dbReference>
<dbReference type="InterPro" id="IPR000719">
    <property type="entry name" value="Prot_kinase_dom"/>
</dbReference>
<proteinExistence type="predicted"/>
<dbReference type="STRING" id="644352.J3PJP4"/>
<keyword evidence="2" id="KW-0723">Serine/threonine-protein kinase</keyword>
<feature type="domain" description="Protein kinase" evidence="1">
    <location>
        <begin position="13"/>
        <end position="275"/>
    </location>
</feature>
<dbReference type="PANTHER" id="PTHR24361:SF850">
    <property type="entry name" value="MAP KINASE KINASE KINASE MKH1"/>
    <property type="match status" value="1"/>
</dbReference>
<evidence type="ECO:0000313" key="4">
    <source>
        <dbReference type="Proteomes" id="UP000006039"/>
    </source>
</evidence>
<dbReference type="Gene3D" id="1.10.510.10">
    <property type="entry name" value="Transferase(Phosphotransferase) domain 1"/>
    <property type="match status" value="1"/>
</dbReference>
<gene>
    <name evidence="3" type="primary">20354191</name>
    <name evidence="2" type="ORF">GGTG_13733</name>
</gene>
<evidence type="ECO:0000313" key="3">
    <source>
        <dbReference type="EnsemblFungi" id="EJT68694"/>
    </source>
</evidence>